<dbReference type="OrthoDB" id="333176at2759"/>
<dbReference type="AlphaFoldDB" id="A0A433CZ00"/>
<name>A0A433CZ00_9FUNG</name>
<dbReference type="EMBL" id="RBNI01010242">
    <property type="protein sequence ID" value="RUP43822.1"/>
    <property type="molecule type" value="Genomic_DNA"/>
</dbReference>
<gene>
    <name evidence="1" type="ORF">BC936DRAFT_136688</name>
</gene>
<dbReference type="Proteomes" id="UP000268093">
    <property type="component" value="Unassembled WGS sequence"/>
</dbReference>
<sequence length="83" mass="9352">MQPGEVDPAPEEKLSHITILLDDDLALFLSRWGRFLPREQLEQFEGARGDYKVNFHLTTLLTQSTPPPSTPTSPPHICMTAHI</sequence>
<reference evidence="1 2" key="1">
    <citation type="journal article" date="2018" name="New Phytol.">
        <title>Phylogenomics of Endogonaceae and evolution of mycorrhizas within Mucoromycota.</title>
        <authorList>
            <person name="Chang Y."/>
            <person name="Desiro A."/>
            <person name="Na H."/>
            <person name="Sandor L."/>
            <person name="Lipzen A."/>
            <person name="Clum A."/>
            <person name="Barry K."/>
            <person name="Grigoriev I.V."/>
            <person name="Martin F.M."/>
            <person name="Stajich J.E."/>
            <person name="Smith M.E."/>
            <person name="Bonito G."/>
            <person name="Spatafora J.W."/>
        </authorList>
    </citation>
    <scope>NUCLEOTIDE SEQUENCE [LARGE SCALE GENOMIC DNA]</scope>
    <source>
        <strain evidence="1 2">GMNB39</strain>
    </source>
</reference>
<evidence type="ECO:0000313" key="2">
    <source>
        <dbReference type="Proteomes" id="UP000268093"/>
    </source>
</evidence>
<organism evidence="1 2">
    <name type="scientific">Jimgerdemannia flammicorona</name>
    <dbReference type="NCBI Taxonomy" id="994334"/>
    <lineage>
        <taxon>Eukaryota</taxon>
        <taxon>Fungi</taxon>
        <taxon>Fungi incertae sedis</taxon>
        <taxon>Mucoromycota</taxon>
        <taxon>Mucoromycotina</taxon>
        <taxon>Endogonomycetes</taxon>
        <taxon>Endogonales</taxon>
        <taxon>Endogonaceae</taxon>
        <taxon>Jimgerdemannia</taxon>
    </lineage>
</organism>
<proteinExistence type="predicted"/>
<keyword evidence="2" id="KW-1185">Reference proteome</keyword>
<comment type="caution">
    <text evidence="1">The sequence shown here is derived from an EMBL/GenBank/DDBJ whole genome shotgun (WGS) entry which is preliminary data.</text>
</comment>
<protein>
    <submittedName>
        <fullName evidence="1">Uncharacterized protein</fullName>
    </submittedName>
</protein>
<accession>A0A433CZ00</accession>
<evidence type="ECO:0000313" key="1">
    <source>
        <dbReference type="EMBL" id="RUP43822.1"/>
    </source>
</evidence>